<reference evidence="6 7" key="1">
    <citation type="submission" date="2018-05" db="EMBL/GenBank/DDBJ databases">
        <title>Genomic Encyclopedia of Type Strains, Phase IV (KMG-IV): sequencing the most valuable type-strain genomes for metagenomic binning, comparative biology and taxonomic classification.</title>
        <authorList>
            <person name="Goeker M."/>
        </authorList>
    </citation>
    <scope>NUCLEOTIDE SEQUENCE [LARGE SCALE GENOMIC DNA]</scope>
    <source>
        <strain evidence="6 7">DSM 28556</strain>
    </source>
</reference>
<keyword evidence="4 6" id="KW-0067">ATP-binding</keyword>
<protein>
    <submittedName>
        <fullName evidence="6">Simple sugar transport system ATP-binding protein</fullName>
    </submittedName>
</protein>
<dbReference type="PROSITE" id="PS50893">
    <property type="entry name" value="ABC_TRANSPORTER_2"/>
    <property type="match status" value="2"/>
</dbReference>
<accession>A0A2V3W7G0</accession>
<dbReference type="Gene3D" id="3.40.50.300">
    <property type="entry name" value="P-loop containing nucleotide triphosphate hydrolases"/>
    <property type="match status" value="2"/>
</dbReference>
<dbReference type="PROSITE" id="PS00211">
    <property type="entry name" value="ABC_TRANSPORTER_1"/>
    <property type="match status" value="1"/>
</dbReference>
<keyword evidence="7" id="KW-1185">Reference proteome</keyword>
<proteinExistence type="predicted"/>
<dbReference type="Pfam" id="PF00005">
    <property type="entry name" value="ABC_tran"/>
    <property type="match status" value="2"/>
</dbReference>
<dbReference type="InterPro" id="IPR017871">
    <property type="entry name" value="ABC_transporter-like_CS"/>
</dbReference>
<dbReference type="GO" id="GO:0016887">
    <property type="term" value="F:ATP hydrolysis activity"/>
    <property type="evidence" value="ECO:0007669"/>
    <property type="project" value="InterPro"/>
</dbReference>
<dbReference type="GO" id="GO:0005524">
    <property type="term" value="F:ATP binding"/>
    <property type="evidence" value="ECO:0007669"/>
    <property type="project" value="UniProtKB-KW"/>
</dbReference>
<evidence type="ECO:0000256" key="4">
    <source>
        <dbReference type="ARBA" id="ARBA00022840"/>
    </source>
</evidence>
<dbReference type="PANTHER" id="PTHR43790:SF9">
    <property type="entry name" value="GALACTOFURANOSE TRANSPORTER ATP-BINDING PROTEIN YTFR"/>
    <property type="match status" value="1"/>
</dbReference>
<dbReference type="InterPro" id="IPR027417">
    <property type="entry name" value="P-loop_NTPase"/>
</dbReference>
<evidence type="ECO:0000313" key="7">
    <source>
        <dbReference type="Proteomes" id="UP000247978"/>
    </source>
</evidence>
<keyword evidence="6" id="KW-0762">Sugar transport</keyword>
<dbReference type="SUPFAM" id="SSF52540">
    <property type="entry name" value="P-loop containing nucleoside triphosphate hydrolases"/>
    <property type="match status" value="2"/>
</dbReference>
<evidence type="ECO:0000313" key="6">
    <source>
        <dbReference type="EMBL" id="PXW90313.1"/>
    </source>
</evidence>
<evidence type="ECO:0000259" key="5">
    <source>
        <dbReference type="PROSITE" id="PS50893"/>
    </source>
</evidence>
<feature type="domain" description="ABC transporter" evidence="5">
    <location>
        <begin position="263"/>
        <end position="505"/>
    </location>
</feature>
<dbReference type="SMART" id="SM00382">
    <property type="entry name" value="AAA"/>
    <property type="match status" value="2"/>
</dbReference>
<dbReference type="InterPro" id="IPR003439">
    <property type="entry name" value="ABC_transporter-like_ATP-bd"/>
</dbReference>
<evidence type="ECO:0000256" key="3">
    <source>
        <dbReference type="ARBA" id="ARBA00022741"/>
    </source>
</evidence>
<evidence type="ECO:0000256" key="2">
    <source>
        <dbReference type="ARBA" id="ARBA00022737"/>
    </source>
</evidence>
<comment type="caution">
    <text evidence="6">The sequence shown here is derived from an EMBL/GenBank/DDBJ whole genome shotgun (WGS) entry which is preliminary data.</text>
</comment>
<evidence type="ECO:0000256" key="1">
    <source>
        <dbReference type="ARBA" id="ARBA00022448"/>
    </source>
</evidence>
<dbReference type="InterPro" id="IPR003593">
    <property type="entry name" value="AAA+_ATPase"/>
</dbReference>
<gene>
    <name evidence="6" type="ORF">DFR56_101224</name>
</gene>
<dbReference type="InterPro" id="IPR050107">
    <property type="entry name" value="ABC_carbohydrate_import_ATPase"/>
</dbReference>
<organism evidence="6 7">
    <name type="scientific">Pseudogracilibacillus auburnensis</name>
    <dbReference type="NCBI Taxonomy" id="1494959"/>
    <lineage>
        <taxon>Bacteria</taxon>
        <taxon>Bacillati</taxon>
        <taxon>Bacillota</taxon>
        <taxon>Bacilli</taxon>
        <taxon>Bacillales</taxon>
        <taxon>Bacillaceae</taxon>
        <taxon>Pseudogracilibacillus</taxon>
    </lineage>
</organism>
<keyword evidence="2" id="KW-0677">Repeat</keyword>
<keyword evidence="1" id="KW-0813">Transport</keyword>
<name>A0A2V3W7G0_9BACI</name>
<dbReference type="PANTHER" id="PTHR43790">
    <property type="entry name" value="CARBOHYDRATE TRANSPORT ATP-BINDING PROTEIN MG119-RELATED"/>
    <property type="match status" value="1"/>
</dbReference>
<dbReference type="CDD" id="cd03215">
    <property type="entry name" value="ABC_Carb_Monos_II"/>
    <property type="match status" value="1"/>
</dbReference>
<dbReference type="CDD" id="cd03216">
    <property type="entry name" value="ABC_Carb_Monos_I"/>
    <property type="match status" value="1"/>
</dbReference>
<feature type="domain" description="ABC transporter" evidence="5">
    <location>
        <begin position="8"/>
        <end position="249"/>
    </location>
</feature>
<dbReference type="EMBL" id="QJJQ01000001">
    <property type="protein sequence ID" value="PXW90313.1"/>
    <property type="molecule type" value="Genomic_DNA"/>
</dbReference>
<sequence>METKKTTLRMENISIEFPGVKALSDVDFEMETGTIHALIGANGAGKSTLMKVLSGAYSHYTGTIFFNNEEVMIRSPKEAKDLGIDIVYQEVDTALIPYLTVGENIMLDVIVNDMGKRQFINWKQTHFEAKKILEHLNIKIDTKKGVAELDLAEKQMVLIARAIVQERKFLILDEPTAPLSNKETAELFRIVRELATKRNVGIIFISHRLPELFEICEDITIMKDGQIVESKPMKEMTTQKVVESMLGNSSHEEYQRSEKDIGDAILEVVNLHDKEGKVKDISFDVREGEVIGIAGLVGAGKTELCKTIFGAMGKEKGSIHLKGKELTIKSPYHAVKQGLALVPEERRKEGVLVEEPVYSNLSAASLKKFTKVFSFLKPSLEKAAARKMIDDIGVKTPTENQKVALLSGGNQQKVAVGKWLMSEADIYIFDEPTKGVDVGAKKEIFQLIDALSHDGKGIIYASSELAEIMAITDRIYVMYDNKIVKELVTKNTSEEEIMHYSTGGN</sequence>
<keyword evidence="3" id="KW-0547">Nucleotide-binding</keyword>
<dbReference type="Proteomes" id="UP000247978">
    <property type="component" value="Unassembled WGS sequence"/>
</dbReference>
<dbReference type="AlphaFoldDB" id="A0A2V3W7G0"/>